<reference evidence="9" key="3">
    <citation type="submission" date="2025-09" db="UniProtKB">
        <authorList>
            <consortium name="Ensembl"/>
        </authorList>
    </citation>
    <scope>IDENTIFICATION</scope>
</reference>
<dbReference type="AlphaFoldDB" id="A0AAY5EB85"/>
<accession>A0AAY5EB85</accession>
<keyword evidence="7 8" id="KW-1015">Disulfide bond</keyword>
<protein>
    <submittedName>
        <fullName evidence="9">Uncharacterized protein</fullName>
    </submittedName>
</protein>
<evidence type="ECO:0000256" key="8">
    <source>
        <dbReference type="PROSITE-ProRule" id="PRU00124"/>
    </source>
</evidence>
<dbReference type="InterPro" id="IPR036055">
    <property type="entry name" value="LDL_receptor-like_sf"/>
</dbReference>
<feature type="disulfide bond" evidence="8">
    <location>
        <begin position="127"/>
        <end position="142"/>
    </location>
</feature>
<evidence type="ECO:0000256" key="6">
    <source>
        <dbReference type="ARBA" id="ARBA00023136"/>
    </source>
</evidence>
<dbReference type="SUPFAM" id="SSF57424">
    <property type="entry name" value="LDL receptor-like module"/>
    <property type="match status" value="2"/>
</dbReference>
<dbReference type="GO" id="GO:0005886">
    <property type="term" value="C:plasma membrane"/>
    <property type="evidence" value="ECO:0007669"/>
    <property type="project" value="TreeGrafter"/>
</dbReference>
<evidence type="ECO:0000256" key="7">
    <source>
        <dbReference type="ARBA" id="ARBA00023157"/>
    </source>
</evidence>
<proteinExistence type="predicted"/>
<evidence type="ECO:0000313" key="10">
    <source>
        <dbReference type="Proteomes" id="UP000314983"/>
    </source>
</evidence>
<dbReference type="PANTHER" id="PTHR24270">
    <property type="entry name" value="LOW-DENSITY LIPOPROTEIN RECEPTOR-RELATED"/>
    <property type="match status" value="1"/>
</dbReference>
<dbReference type="Proteomes" id="UP000314983">
    <property type="component" value="Chromosome 17"/>
</dbReference>
<feature type="disulfide bond" evidence="8">
    <location>
        <begin position="82"/>
        <end position="97"/>
    </location>
</feature>
<dbReference type="PRINTS" id="PR00261">
    <property type="entry name" value="LDLRECEPTOR"/>
</dbReference>
<reference evidence="9" key="2">
    <citation type="submission" date="2025-08" db="UniProtKB">
        <authorList>
            <consortium name="Ensembl"/>
        </authorList>
    </citation>
    <scope>IDENTIFICATION</scope>
</reference>
<dbReference type="PROSITE" id="PS01209">
    <property type="entry name" value="LDLRA_1"/>
    <property type="match status" value="1"/>
</dbReference>
<dbReference type="SMART" id="SM00192">
    <property type="entry name" value="LDLa"/>
    <property type="match status" value="3"/>
</dbReference>
<comment type="caution">
    <text evidence="8">Lacks conserved residue(s) required for the propagation of feature annotation.</text>
</comment>
<evidence type="ECO:0000256" key="5">
    <source>
        <dbReference type="ARBA" id="ARBA00022989"/>
    </source>
</evidence>
<dbReference type="GO" id="GO:0012505">
    <property type="term" value="C:endomembrane system"/>
    <property type="evidence" value="ECO:0007669"/>
    <property type="project" value="UniProtKB-SubCell"/>
</dbReference>
<dbReference type="GeneTree" id="ENSGT01120000277394"/>
<dbReference type="PROSITE" id="PS50068">
    <property type="entry name" value="LDLRA_2"/>
    <property type="match status" value="2"/>
</dbReference>
<reference evidence="9 10" key="1">
    <citation type="submission" date="2020-05" db="EMBL/GenBank/DDBJ databases">
        <title>Electrophorus electricus (electric eel) genome, fEleEle1, primary haplotype.</title>
        <authorList>
            <person name="Myers G."/>
            <person name="Meyer A."/>
            <person name="Fedrigo O."/>
            <person name="Formenti G."/>
            <person name="Rhie A."/>
            <person name="Tracey A."/>
            <person name="Sims Y."/>
            <person name="Jarvis E.D."/>
        </authorList>
    </citation>
    <scope>NUCLEOTIDE SEQUENCE [LARGE SCALE GENOMIC DNA]</scope>
</reference>
<keyword evidence="3" id="KW-0812">Transmembrane</keyword>
<dbReference type="CDD" id="cd00112">
    <property type="entry name" value="LDLa"/>
    <property type="match status" value="2"/>
</dbReference>
<dbReference type="Pfam" id="PF00057">
    <property type="entry name" value="Ldl_recept_a"/>
    <property type="match status" value="2"/>
</dbReference>
<evidence type="ECO:0000256" key="1">
    <source>
        <dbReference type="ARBA" id="ARBA00004167"/>
    </source>
</evidence>
<dbReference type="InterPro" id="IPR050685">
    <property type="entry name" value="LDLR"/>
</dbReference>
<evidence type="ECO:0000256" key="4">
    <source>
        <dbReference type="ARBA" id="ARBA00022737"/>
    </source>
</evidence>
<evidence type="ECO:0000256" key="3">
    <source>
        <dbReference type="ARBA" id="ARBA00022692"/>
    </source>
</evidence>
<evidence type="ECO:0000313" key="9">
    <source>
        <dbReference type="Ensembl" id="ENSEEEP00000053804.1"/>
    </source>
</evidence>
<keyword evidence="5" id="KW-1133">Transmembrane helix</keyword>
<sequence>FCCWIFRGFRVSQLCDGKLDCPNGFDELSCLHECSDPGNVWIRCLLSLQLPYLGFLMGSCVLRVGHFLCKNRMKCIERTLVCDGRNDCPDDSDELRCPTCPLHCDEGSSCTHRCDNKTRCIPETFLCDGEKDCVDGTDEAGCRGNCNEHQLTFIKIKLMRFHIVAFILIRRILGDPVFPSSSHCSVLSGPWCVMAATTALMTRMSCGVLLVLCIVTRARWTALTRRTAVRIFSHYTQAISVNVLALTVSECLFCRQ</sequence>
<dbReference type="InterPro" id="IPR002172">
    <property type="entry name" value="LDrepeatLR_classA_rpt"/>
</dbReference>
<dbReference type="InterPro" id="IPR023415">
    <property type="entry name" value="LDLR_class-A_CS"/>
</dbReference>
<dbReference type="Gene3D" id="4.10.400.10">
    <property type="entry name" value="Low-density Lipoprotein Receptor"/>
    <property type="match status" value="2"/>
</dbReference>
<dbReference type="GO" id="GO:0016192">
    <property type="term" value="P:vesicle-mediated transport"/>
    <property type="evidence" value="ECO:0007669"/>
    <property type="project" value="UniProtKB-ARBA"/>
</dbReference>
<dbReference type="Ensembl" id="ENSEEET00000053924.1">
    <property type="protein sequence ID" value="ENSEEEP00000053804.1"/>
    <property type="gene ID" value="ENSEEEG00000025950.1"/>
</dbReference>
<organism evidence="9 10">
    <name type="scientific">Electrophorus electricus</name>
    <name type="common">Electric eel</name>
    <name type="synonym">Gymnotus electricus</name>
    <dbReference type="NCBI Taxonomy" id="8005"/>
    <lineage>
        <taxon>Eukaryota</taxon>
        <taxon>Metazoa</taxon>
        <taxon>Chordata</taxon>
        <taxon>Craniata</taxon>
        <taxon>Vertebrata</taxon>
        <taxon>Euteleostomi</taxon>
        <taxon>Actinopterygii</taxon>
        <taxon>Neopterygii</taxon>
        <taxon>Teleostei</taxon>
        <taxon>Ostariophysi</taxon>
        <taxon>Gymnotiformes</taxon>
        <taxon>Gymnotoidei</taxon>
        <taxon>Gymnotidae</taxon>
        <taxon>Electrophorus</taxon>
    </lineage>
</organism>
<name>A0AAY5EB85_ELEEL</name>
<keyword evidence="6" id="KW-0472">Membrane</keyword>
<comment type="subcellular location">
    <subcellularLocation>
        <location evidence="2">Endomembrane system</location>
    </subcellularLocation>
    <subcellularLocation>
        <location evidence="1">Membrane</location>
        <topology evidence="1">Single-pass membrane protein</topology>
    </subcellularLocation>
</comment>
<keyword evidence="4" id="KW-0677">Repeat</keyword>
<evidence type="ECO:0000256" key="2">
    <source>
        <dbReference type="ARBA" id="ARBA00004308"/>
    </source>
</evidence>
<keyword evidence="10" id="KW-1185">Reference proteome</keyword>